<feature type="transmembrane region" description="Helical" evidence="7">
    <location>
        <begin position="74"/>
        <end position="94"/>
    </location>
</feature>
<evidence type="ECO:0000256" key="1">
    <source>
        <dbReference type="ARBA" id="ARBA00004651"/>
    </source>
</evidence>
<dbReference type="PROSITE" id="PS50850">
    <property type="entry name" value="MFS"/>
    <property type="match status" value="1"/>
</dbReference>
<evidence type="ECO:0000313" key="10">
    <source>
        <dbReference type="Proteomes" id="UP000030361"/>
    </source>
</evidence>
<sequence>MIKKRSEVNLICVIACSLLLNAGAAFMWPLVTVYMHNYLHKSLTLAGTTLLVMSCFMMLGNYLGGKLFDKWSPYWATILSVSSSTLAIIILIFFHDWPVFGIMLLFVGFGDGACMTLFNSFAATIKSRSTRTIFNVLYIGTNIGVVIGTLLVGFLLKFGVTTVFAVTSFFYLALLIITITMFNVDIDKRASKETSGESAVVGIKTRGIVISICLVVLAVYLSYTLWESVISVHMTSLGISFEKYSLLWTLNGLMIVFLQPFVNRIGERVKLSTQTYVGTFIFGISFLGLIFARDYPAFVAVMVVTTIGEMIGFPGIPAWIDNLSSPAERGKYQGMYNLFMSFGRAIGPLIGGFIIDFASYKSLFGFAAGIIVVAIAVLMVVNAVKQRKLRRLEGE</sequence>
<feature type="transmembrane region" description="Helical" evidence="7">
    <location>
        <begin position="162"/>
        <end position="186"/>
    </location>
</feature>
<evidence type="ECO:0000256" key="3">
    <source>
        <dbReference type="ARBA" id="ARBA00022475"/>
    </source>
</evidence>
<feature type="transmembrane region" description="Helical" evidence="7">
    <location>
        <begin position="366"/>
        <end position="384"/>
    </location>
</feature>
<evidence type="ECO:0000256" key="2">
    <source>
        <dbReference type="ARBA" id="ARBA00022448"/>
    </source>
</evidence>
<accession>A0A1S6QI34</accession>
<name>A0A1S6QI34_9LACO</name>
<comment type="subcellular location">
    <subcellularLocation>
        <location evidence="1">Cell membrane</location>
        <topology evidence="1">Multi-pass membrane protein</topology>
    </subcellularLocation>
</comment>
<evidence type="ECO:0000256" key="6">
    <source>
        <dbReference type="ARBA" id="ARBA00023136"/>
    </source>
</evidence>
<feature type="transmembrane region" description="Helical" evidence="7">
    <location>
        <begin position="100"/>
        <end position="121"/>
    </location>
</feature>
<dbReference type="PANTHER" id="PTHR23517">
    <property type="entry name" value="RESISTANCE PROTEIN MDTM, PUTATIVE-RELATED-RELATED"/>
    <property type="match status" value="1"/>
</dbReference>
<dbReference type="AlphaFoldDB" id="A0A1S6QI34"/>
<keyword evidence="5 7" id="KW-1133">Transmembrane helix</keyword>
<dbReference type="GO" id="GO:0022857">
    <property type="term" value="F:transmembrane transporter activity"/>
    <property type="evidence" value="ECO:0007669"/>
    <property type="project" value="InterPro"/>
</dbReference>
<feature type="transmembrane region" description="Helical" evidence="7">
    <location>
        <begin position="43"/>
        <end position="62"/>
    </location>
</feature>
<evidence type="ECO:0000313" key="9">
    <source>
        <dbReference type="EMBL" id="AQW21268.1"/>
    </source>
</evidence>
<feature type="transmembrane region" description="Helical" evidence="7">
    <location>
        <begin position="298"/>
        <end position="320"/>
    </location>
</feature>
<dbReference type="InterPro" id="IPR011701">
    <property type="entry name" value="MFS"/>
</dbReference>
<evidence type="ECO:0000259" key="8">
    <source>
        <dbReference type="PROSITE" id="PS50850"/>
    </source>
</evidence>
<protein>
    <submittedName>
        <fullName evidence="9">MFS transporter</fullName>
    </submittedName>
</protein>
<dbReference type="InterPro" id="IPR020846">
    <property type="entry name" value="MFS_dom"/>
</dbReference>
<dbReference type="InterPro" id="IPR050171">
    <property type="entry name" value="MFS_Transporters"/>
</dbReference>
<keyword evidence="2" id="KW-0813">Transport</keyword>
<dbReference type="CDD" id="cd17329">
    <property type="entry name" value="MFS_MdtH_MDR_like"/>
    <property type="match status" value="1"/>
</dbReference>
<dbReference type="Gene3D" id="1.20.1250.20">
    <property type="entry name" value="MFS general substrate transporter like domains"/>
    <property type="match status" value="2"/>
</dbReference>
<keyword evidence="3" id="KW-1003">Cell membrane</keyword>
<evidence type="ECO:0000256" key="4">
    <source>
        <dbReference type="ARBA" id="ARBA00022692"/>
    </source>
</evidence>
<dbReference type="Proteomes" id="UP000030361">
    <property type="component" value="Chromosome"/>
</dbReference>
<feature type="transmembrane region" description="Helical" evidence="7">
    <location>
        <begin position="246"/>
        <end position="263"/>
    </location>
</feature>
<dbReference type="RefSeq" id="WP_035167718.1">
    <property type="nucleotide sequence ID" value="NZ_CP018906.1"/>
</dbReference>
<dbReference type="eggNOG" id="COG2814">
    <property type="taxonomic scope" value="Bacteria"/>
</dbReference>
<evidence type="ECO:0000256" key="7">
    <source>
        <dbReference type="SAM" id="Phobius"/>
    </source>
</evidence>
<feature type="transmembrane region" description="Helical" evidence="7">
    <location>
        <begin position="207"/>
        <end position="226"/>
    </location>
</feature>
<evidence type="ECO:0000256" key="5">
    <source>
        <dbReference type="ARBA" id="ARBA00022989"/>
    </source>
</evidence>
<dbReference type="KEGG" id="lcu:PL11_004680"/>
<feature type="transmembrane region" description="Helical" evidence="7">
    <location>
        <begin position="275"/>
        <end position="292"/>
    </location>
</feature>
<keyword evidence="6 7" id="KW-0472">Membrane</keyword>
<dbReference type="EMBL" id="CP018906">
    <property type="protein sequence ID" value="AQW21268.1"/>
    <property type="molecule type" value="Genomic_DNA"/>
</dbReference>
<feature type="transmembrane region" description="Helical" evidence="7">
    <location>
        <begin position="341"/>
        <end position="360"/>
    </location>
</feature>
<feature type="domain" description="Major facilitator superfamily (MFS) profile" evidence="8">
    <location>
        <begin position="208"/>
        <end position="395"/>
    </location>
</feature>
<keyword evidence="10" id="KW-1185">Reference proteome</keyword>
<feature type="transmembrane region" description="Helical" evidence="7">
    <location>
        <begin position="133"/>
        <end position="156"/>
    </location>
</feature>
<dbReference type="GO" id="GO:0005886">
    <property type="term" value="C:plasma membrane"/>
    <property type="evidence" value="ECO:0007669"/>
    <property type="project" value="UniProtKB-SubCell"/>
</dbReference>
<dbReference type="InterPro" id="IPR036259">
    <property type="entry name" value="MFS_trans_sf"/>
</dbReference>
<dbReference type="Pfam" id="PF07690">
    <property type="entry name" value="MFS_1"/>
    <property type="match status" value="1"/>
</dbReference>
<keyword evidence="4 7" id="KW-0812">Transmembrane</keyword>
<dbReference type="PANTHER" id="PTHR23517:SF10">
    <property type="entry name" value="MAJOR FACILITATOR SUPERFAMILY (MFS) PROFILE DOMAIN-CONTAINING PROTEIN"/>
    <property type="match status" value="1"/>
</dbReference>
<organism evidence="9 10">
    <name type="scientific">Lentilactobacillus curieae</name>
    <dbReference type="NCBI Taxonomy" id="1138822"/>
    <lineage>
        <taxon>Bacteria</taxon>
        <taxon>Bacillati</taxon>
        <taxon>Bacillota</taxon>
        <taxon>Bacilli</taxon>
        <taxon>Lactobacillales</taxon>
        <taxon>Lactobacillaceae</taxon>
        <taxon>Lentilactobacillus</taxon>
    </lineage>
</organism>
<dbReference type="SUPFAM" id="SSF103473">
    <property type="entry name" value="MFS general substrate transporter"/>
    <property type="match status" value="1"/>
</dbReference>
<gene>
    <name evidence="9" type="ORF">PL11_004680</name>
</gene>
<reference evidence="9 10" key="1">
    <citation type="journal article" date="2015" name="Genome Announc.">
        <title>Genome Sequence of Lactobacillus curieae CCTCC M 2011381T, a Novel Producer of Gamma-aminobutyric Acid.</title>
        <authorList>
            <person name="Wang Y."/>
            <person name="Wang Y."/>
            <person name="Lang C."/>
            <person name="Wei D."/>
            <person name="Xu P."/>
            <person name="Xie J."/>
        </authorList>
    </citation>
    <scope>NUCLEOTIDE SEQUENCE [LARGE SCALE GENOMIC DNA]</scope>
    <source>
        <strain evidence="9 10">CCTCC M 2011381</strain>
    </source>
</reference>
<dbReference type="OrthoDB" id="3268460at2"/>
<proteinExistence type="predicted"/>